<evidence type="ECO:0000256" key="2">
    <source>
        <dbReference type="ARBA" id="ARBA00008072"/>
    </source>
</evidence>
<dbReference type="PANTHER" id="PTHR42940">
    <property type="entry name" value="ALCOHOL DEHYDROGENASE 1-RELATED"/>
    <property type="match status" value="1"/>
</dbReference>
<dbReference type="RefSeq" id="WP_149054666.1">
    <property type="nucleotide sequence ID" value="NZ_CP043420.1"/>
</dbReference>
<dbReference type="CDD" id="cd08298">
    <property type="entry name" value="CAD2"/>
    <property type="match status" value="1"/>
</dbReference>
<evidence type="ECO:0000256" key="6">
    <source>
        <dbReference type="ARBA" id="ARBA00023002"/>
    </source>
</evidence>
<evidence type="ECO:0000256" key="4">
    <source>
        <dbReference type="ARBA" id="ARBA00022723"/>
    </source>
</evidence>
<evidence type="ECO:0000259" key="7">
    <source>
        <dbReference type="SMART" id="SM00829"/>
    </source>
</evidence>
<evidence type="ECO:0000256" key="5">
    <source>
        <dbReference type="ARBA" id="ARBA00022833"/>
    </source>
</evidence>
<dbReference type="InterPro" id="IPR011032">
    <property type="entry name" value="GroES-like_sf"/>
</dbReference>
<keyword evidence="4" id="KW-0479">Metal-binding</keyword>
<dbReference type="Gene3D" id="3.40.50.720">
    <property type="entry name" value="NAD(P)-binding Rossmann-like Domain"/>
    <property type="match status" value="1"/>
</dbReference>
<dbReference type="Gene3D" id="3.90.180.10">
    <property type="entry name" value="Medium-chain alcohol dehydrogenases, catalytic domain"/>
    <property type="match status" value="1"/>
</dbReference>
<accession>A0A5C1A0U0</accession>
<dbReference type="GO" id="GO:0046872">
    <property type="term" value="F:metal ion binding"/>
    <property type="evidence" value="ECO:0007669"/>
    <property type="project" value="UniProtKB-KW"/>
</dbReference>
<gene>
    <name evidence="8" type="ORF">FY550_16205</name>
</gene>
<dbReference type="GO" id="GO:0005737">
    <property type="term" value="C:cytoplasm"/>
    <property type="evidence" value="ECO:0007669"/>
    <property type="project" value="TreeGrafter"/>
</dbReference>
<dbReference type="InterPro" id="IPR013154">
    <property type="entry name" value="ADH-like_N"/>
</dbReference>
<dbReference type="PANTHER" id="PTHR42940:SF8">
    <property type="entry name" value="VACUOLAR PROTEIN SORTING-ASSOCIATED PROTEIN 11"/>
    <property type="match status" value="1"/>
</dbReference>
<dbReference type="EC" id="1.1.1.1" evidence="3"/>
<dbReference type="NCBIfam" id="TIGR02822">
    <property type="entry name" value="adh_fam_2"/>
    <property type="match status" value="1"/>
</dbReference>
<protein>
    <recommendedName>
        <fullName evidence="3">alcohol dehydrogenase</fullName>
        <ecNumber evidence="3">1.1.1.1</ecNumber>
    </recommendedName>
</protein>
<comment type="cofactor">
    <cofactor evidence="1">
        <name>Zn(2+)</name>
        <dbReference type="ChEBI" id="CHEBI:29105"/>
    </cofactor>
</comment>
<reference evidence="8 9" key="1">
    <citation type="submission" date="2019-08" db="EMBL/GenBank/DDBJ databases">
        <title>Complete genome sequence of Kushneria sp. YCWA18, a halophilic phosphate-solubilizing bacterium isolated from Daqiao saltern in China.</title>
        <authorList>
            <person name="Du G.-X."/>
            <person name="Qu L.-Y."/>
        </authorList>
    </citation>
    <scope>NUCLEOTIDE SEQUENCE [LARGE SCALE GENOMIC DNA]</scope>
    <source>
        <strain evidence="8 9">YCWA18</strain>
    </source>
</reference>
<evidence type="ECO:0000313" key="9">
    <source>
        <dbReference type="Proteomes" id="UP000322553"/>
    </source>
</evidence>
<proteinExistence type="inferred from homology"/>
<evidence type="ECO:0000256" key="1">
    <source>
        <dbReference type="ARBA" id="ARBA00001947"/>
    </source>
</evidence>
<dbReference type="InterPro" id="IPR036291">
    <property type="entry name" value="NAD(P)-bd_dom_sf"/>
</dbReference>
<name>A0A5C1A0U0_9GAMM</name>
<dbReference type="Pfam" id="PF08240">
    <property type="entry name" value="ADH_N"/>
    <property type="match status" value="1"/>
</dbReference>
<dbReference type="Proteomes" id="UP000322553">
    <property type="component" value="Chromosome"/>
</dbReference>
<keyword evidence="6" id="KW-0560">Oxidoreductase</keyword>
<evidence type="ECO:0000256" key="3">
    <source>
        <dbReference type="ARBA" id="ARBA00013190"/>
    </source>
</evidence>
<comment type="similarity">
    <text evidence="2">Belongs to the zinc-containing alcohol dehydrogenase family.</text>
</comment>
<keyword evidence="5" id="KW-0862">Zinc</keyword>
<dbReference type="EMBL" id="CP043420">
    <property type="protein sequence ID" value="QEL12530.1"/>
    <property type="molecule type" value="Genomic_DNA"/>
</dbReference>
<dbReference type="AlphaFoldDB" id="A0A5C1A0U0"/>
<dbReference type="GO" id="GO:0004022">
    <property type="term" value="F:alcohol dehydrogenase (NAD+) activity"/>
    <property type="evidence" value="ECO:0007669"/>
    <property type="project" value="UniProtKB-EC"/>
</dbReference>
<dbReference type="KEGG" id="kuy:FY550_16205"/>
<dbReference type="InterPro" id="IPR020843">
    <property type="entry name" value="ER"/>
</dbReference>
<sequence length="342" mass="37417">MRAMLLERLSRVEADSTPLRLVDMPPPTPGDHEVLIQVSCCGVCHTELDEIEGRTPPDRLPRIPGHQAVGRVVDCGAGAAGLSLDQRVGVGWIASACGHCHFCQRGDENLCPSFRATGRDIDGGYAEYMVVDARFVCPLPPSLTDEQAAPMFCAGAIGHRSLRLSELRNGQALGLTGFGGSAHLVLQLARYRFPDSPVLVFARDEEARELARQLGATWAGDIGEQPPRLLDAIIDTTPVWRPVIEALAVLAPGGRLVINAIGKEEHDLDQWQRLDYPRHLWMEKEIRSVANVTRRDISEFLSLAAAIGIQPTITTYPLEEANRALIELRTHPVTGARVLLNQ</sequence>
<dbReference type="SMART" id="SM00829">
    <property type="entry name" value="PKS_ER"/>
    <property type="match status" value="1"/>
</dbReference>
<dbReference type="InterPro" id="IPR014187">
    <property type="entry name" value="ADH_Zn_typ-2"/>
</dbReference>
<evidence type="ECO:0000313" key="8">
    <source>
        <dbReference type="EMBL" id="QEL12530.1"/>
    </source>
</evidence>
<dbReference type="SUPFAM" id="SSF51735">
    <property type="entry name" value="NAD(P)-binding Rossmann-fold domains"/>
    <property type="match status" value="1"/>
</dbReference>
<dbReference type="SUPFAM" id="SSF50129">
    <property type="entry name" value="GroES-like"/>
    <property type="match status" value="1"/>
</dbReference>
<feature type="domain" description="Enoyl reductase (ER)" evidence="7">
    <location>
        <begin position="16"/>
        <end position="258"/>
    </location>
</feature>
<organism evidence="8 9">
    <name type="scientific">Kushneria phosphatilytica</name>
    <dbReference type="NCBI Taxonomy" id="657387"/>
    <lineage>
        <taxon>Bacteria</taxon>
        <taxon>Pseudomonadati</taxon>
        <taxon>Pseudomonadota</taxon>
        <taxon>Gammaproteobacteria</taxon>
        <taxon>Oceanospirillales</taxon>
        <taxon>Halomonadaceae</taxon>
        <taxon>Kushneria</taxon>
    </lineage>
</organism>
<keyword evidence="9" id="KW-1185">Reference proteome</keyword>